<reference evidence="1" key="2">
    <citation type="journal article" date="2024" name="Plant">
        <title>Genomic evolution and insights into agronomic trait innovations of Sesamum species.</title>
        <authorList>
            <person name="Miao H."/>
            <person name="Wang L."/>
            <person name="Qu L."/>
            <person name="Liu H."/>
            <person name="Sun Y."/>
            <person name="Le M."/>
            <person name="Wang Q."/>
            <person name="Wei S."/>
            <person name="Zheng Y."/>
            <person name="Lin W."/>
            <person name="Duan Y."/>
            <person name="Cao H."/>
            <person name="Xiong S."/>
            <person name="Wang X."/>
            <person name="Wei L."/>
            <person name="Li C."/>
            <person name="Ma Q."/>
            <person name="Ju M."/>
            <person name="Zhao R."/>
            <person name="Li G."/>
            <person name="Mu C."/>
            <person name="Tian Q."/>
            <person name="Mei H."/>
            <person name="Zhang T."/>
            <person name="Gao T."/>
            <person name="Zhang H."/>
        </authorList>
    </citation>
    <scope>NUCLEOTIDE SEQUENCE</scope>
    <source>
        <strain evidence="1">G01</strain>
    </source>
</reference>
<evidence type="ECO:0000313" key="1">
    <source>
        <dbReference type="EMBL" id="KAL0304723.1"/>
    </source>
</evidence>
<proteinExistence type="predicted"/>
<dbReference type="AlphaFoldDB" id="A0AAW2KE46"/>
<name>A0AAW2KE46_9LAMI</name>
<feature type="non-terminal residue" evidence="1">
    <location>
        <position position="69"/>
    </location>
</feature>
<dbReference type="EMBL" id="JACGWK010000187">
    <property type="protein sequence ID" value="KAL0304723.1"/>
    <property type="molecule type" value="Genomic_DNA"/>
</dbReference>
<organism evidence="1">
    <name type="scientific">Sesamum angustifolium</name>
    <dbReference type="NCBI Taxonomy" id="2727405"/>
    <lineage>
        <taxon>Eukaryota</taxon>
        <taxon>Viridiplantae</taxon>
        <taxon>Streptophyta</taxon>
        <taxon>Embryophyta</taxon>
        <taxon>Tracheophyta</taxon>
        <taxon>Spermatophyta</taxon>
        <taxon>Magnoliopsida</taxon>
        <taxon>eudicotyledons</taxon>
        <taxon>Gunneridae</taxon>
        <taxon>Pentapetalae</taxon>
        <taxon>asterids</taxon>
        <taxon>lamiids</taxon>
        <taxon>Lamiales</taxon>
        <taxon>Pedaliaceae</taxon>
        <taxon>Sesamum</taxon>
    </lineage>
</organism>
<reference evidence="1" key="1">
    <citation type="submission" date="2020-06" db="EMBL/GenBank/DDBJ databases">
        <authorList>
            <person name="Li T."/>
            <person name="Hu X."/>
            <person name="Zhang T."/>
            <person name="Song X."/>
            <person name="Zhang H."/>
            <person name="Dai N."/>
            <person name="Sheng W."/>
            <person name="Hou X."/>
            <person name="Wei L."/>
        </authorList>
    </citation>
    <scope>NUCLEOTIDE SEQUENCE</scope>
    <source>
        <strain evidence="1">G01</strain>
        <tissue evidence="1">Leaf</tissue>
    </source>
</reference>
<accession>A0AAW2KE46</accession>
<protein>
    <submittedName>
        <fullName evidence="1">Uncharacterized protein</fullName>
    </submittedName>
</protein>
<gene>
    <name evidence="1" type="ORF">Sangu_3068000</name>
</gene>
<sequence length="69" mass="7925">MHAGNQWKVYEVAKRRNTIAALEARALKTMTRMMIKETRKCLQSDNGGKMLIIFSLPLISSIKHFSFNV</sequence>
<comment type="caution">
    <text evidence="1">The sequence shown here is derived from an EMBL/GenBank/DDBJ whole genome shotgun (WGS) entry which is preliminary data.</text>
</comment>